<dbReference type="InterPro" id="IPR001563">
    <property type="entry name" value="Peptidase_S10"/>
</dbReference>
<comment type="subcellular location">
    <subcellularLocation>
        <location evidence="1">Secreted</location>
    </subcellularLocation>
</comment>
<evidence type="ECO:0000256" key="5">
    <source>
        <dbReference type="ARBA" id="ARBA00022670"/>
    </source>
</evidence>
<dbReference type="FunFam" id="3.40.50.1820:FF:000013">
    <property type="entry name" value="Carboxypeptidase"/>
    <property type="match status" value="1"/>
</dbReference>
<keyword evidence="13" id="KW-1185">Reference proteome</keyword>
<dbReference type="PROSITE" id="PS00560">
    <property type="entry name" value="CARBOXYPEPT_SER_HIS"/>
    <property type="match status" value="1"/>
</dbReference>
<feature type="signal peptide" evidence="10">
    <location>
        <begin position="1"/>
        <end position="30"/>
    </location>
</feature>
<dbReference type="Pfam" id="PF00450">
    <property type="entry name" value="Peptidase_S10"/>
    <property type="match status" value="1"/>
</dbReference>
<dbReference type="EMBL" id="OX459119">
    <property type="protein sequence ID" value="CAI9097010.1"/>
    <property type="molecule type" value="Genomic_DNA"/>
</dbReference>
<dbReference type="GO" id="GO:0004185">
    <property type="term" value="F:serine-type carboxypeptidase activity"/>
    <property type="evidence" value="ECO:0007669"/>
    <property type="project" value="UniProtKB-UniRule"/>
</dbReference>
<feature type="compositionally biased region" description="Basic and acidic residues" evidence="11">
    <location>
        <begin position="44"/>
        <end position="55"/>
    </location>
</feature>
<keyword evidence="3" id="KW-0964">Secreted</keyword>
<keyword evidence="7 10" id="KW-0378">Hydrolase</keyword>
<keyword evidence="4 10" id="KW-0121">Carboxypeptidase</keyword>
<name>A0AAV1CNU2_OLDCO</name>
<dbReference type="PANTHER" id="PTHR11802:SF280">
    <property type="entry name" value="SERINE CARBOXYPEPTIDASE-LIKE 35"/>
    <property type="match status" value="1"/>
</dbReference>
<evidence type="ECO:0000256" key="3">
    <source>
        <dbReference type="ARBA" id="ARBA00022525"/>
    </source>
</evidence>
<dbReference type="Gene3D" id="3.40.50.1820">
    <property type="entry name" value="alpha/beta hydrolase"/>
    <property type="match status" value="1"/>
</dbReference>
<evidence type="ECO:0000256" key="1">
    <source>
        <dbReference type="ARBA" id="ARBA00004613"/>
    </source>
</evidence>
<evidence type="ECO:0000256" key="8">
    <source>
        <dbReference type="ARBA" id="ARBA00023157"/>
    </source>
</evidence>
<reference evidence="12" key="1">
    <citation type="submission" date="2023-03" db="EMBL/GenBank/DDBJ databases">
        <authorList>
            <person name="Julca I."/>
        </authorList>
    </citation>
    <scope>NUCLEOTIDE SEQUENCE</scope>
</reference>
<dbReference type="InterPro" id="IPR018202">
    <property type="entry name" value="Ser_caboxypep_ser_AS"/>
</dbReference>
<evidence type="ECO:0000313" key="13">
    <source>
        <dbReference type="Proteomes" id="UP001161247"/>
    </source>
</evidence>
<dbReference type="InterPro" id="IPR033124">
    <property type="entry name" value="Ser_caboxypep_his_AS"/>
</dbReference>
<comment type="similarity">
    <text evidence="2 10">Belongs to the peptidase S10 family.</text>
</comment>
<dbReference type="Gene3D" id="6.10.250.940">
    <property type="match status" value="1"/>
</dbReference>
<dbReference type="Proteomes" id="UP001161247">
    <property type="component" value="Chromosome 2"/>
</dbReference>
<evidence type="ECO:0000256" key="7">
    <source>
        <dbReference type="ARBA" id="ARBA00022801"/>
    </source>
</evidence>
<accession>A0AAV1CNU2</accession>
<dbReference type="PROSITE" id="PS00131">
    <property type="entry name" value="CARBOXYPEPT_SER_SER"/>
    <property type="match status" value="1"/>
</dbReference>
<organism evidence="12 13">
    <name type="scientific">Oldenlandia corymbosa var. corymbosa</name>
    <dbReference type="NCBI Taxonomy" id="529605"/>
    <lineage>
        <taxon>Eukaryota</taxon>
        <taxon>Viridiplantae</taxon>
        <taxon>Streptophyta</taxon>
        <taxon>Embryophyta</taxon>
        <taxon>Tracheophyta</taxon>
        <taxon>Spermatophyta</taxon>
        <taxon>Magnoliopsida</taxon>
        <taxon>eudicotyledons</taxon>
        <taxon>Gunneridae</taxon>
        <taxon>Pentapetalae</taxon>
        <taxon>asterids</taxon>
        <taxon>lamiids</taxon>
        <taxon>Gentianales</taxon>
        <taxon>Rubiaceae</taxon>
        <taxon>Rubioideae</taxon>
        <taxon>Spermacoceae</taxon>
        <taxon>Hedyotis-Oldenlandia complex</taxon>
        <taxon>Oldenlandia</taxon>
    </lineage>
</organism>
<dbReference type="InterPro" id="IPR029058">
    <property type="entry name" value="AB_hydrolase_fold"/>
</dbReference>
<keyword evidence="9" id="KW-0325">Glycoprotein</keyword>
<feature type="region of interest" description="Disordered" evidence="11">
    <location>
        <begin position="34"/>
        <end position="55"/>
    </location>
</feature>
<evidence type="ECO:0000256" key="9">
    <source>
        <dbReference type="ARBA" id="ARBA00023180"/>
    </source>
</evidence>
<keyword evidence="6 10" id="KW-0732">Signal</keyword>
<evidence type="ECO:0000313" key="12">
    <source>
        <dbReference type="EMBL" id="CAI9097010.1"/>
    </source>
</evidence>
<protein>
    <recommendedName>
        <fullName evidence="10">Carboxypeptidase</fullName>
        <ecNumber evidence="10">3.4.16.-</ecNumber>
    </recommendedName>
</protein>
<evidence type="ECO:0000256" key="6">
    <source>
        <dbReference type="ARBA" id="ARBA00022729"/>
    </source>
</evidence>
<dbReference type="PANTHER" id="PTHR11802">
    <property type="entry name" value="SERINE PROTEASE FAMILY S10 SERINE CARBOXYPEPTIDASE"/>
    <property type="match status" value="1"/>
</dbReference>
<evidence type="ECO:0000256" key="11">
    <source>
        <dbReference type="SAM" id="MobiDB-lite"/>
    </source>
</evidence>
<dbReference type="GO" id="GO:0005576">
    <property type="term" value="C:extracellular region"/>
    <property type="evidence" value="ECO:0007669"/>
    <property type="project" value="UniProtKB-SubCell"/>
</dbReference>
<dbReference type="AlphaFoldDB" id="A0AAV1CNU2"/>
<feature type="chain" id="PRO_5043099768" description="Carboxypeptidase" evidence="10">
    <location>
        <begin position="31"/>
        <end position="504"/>
    </location>
</feature>
<dbReference type="EC" id="3.4.16.-" evidence="10"/>
<dbReference type="GO" id="GO:0006508">
    <property type="term" value="P:proteolysis"/>
    <property type="evidence" value="ECO:0007669"/>
    <property type="project" value="UniProtKB-KW"/>
</dbReference>
<evidence type="ECO:0000256" key="10">
    <source>
        <dbReference type="RuleBase" id="RU361156"/>
    </source>
</evidence>
<evidence type="ECO:0000256" key="2">
    <source>
        <dbReference type="ARBA" id="ARBA00009431"/>
    </source>
</evidence>
<dbReference type="FunFam" id="3.40.50.11320:FF:000001">
    <property type="entry name" value="Carboxypeptidase"/>
    <property type="match status" value="1"/>
</dbReference>
<keyword evidence="8" id="KW-1015">Disulfide bond</keyword>
<gene>
    <name evidence="12" type="ORF">OLC1_LOCUS7619</name>
</gene>
<sequence length="504" mass="56318">MAGFLHVLSFTTACLVFGLVFLVSPPDAVGAAGKPSFFQTPGKNDGEESQRQREADRVVNLPGLPPATENNKDVGFQHFAGYVKVRPTDEKALFYWFFEAVNNVSDKPLVLWLNGGPGCSSIAYGAMQELGPFLVHNNNANLTLNKFSWNKEANMIFLEAPVGVGFSYSNKSEDINNLGDAVTARDSYDFLLGWFKRFPNFRSHDFYIAGESYAGHYVPQLADLIYEKNKGATKDSIINLKGFLIGNAVINDPTDQLGFVDYAWSHAIISDQLHSDINKDCDFKSNTSSSQCTMHIRGFLQAYSNIDIYNIYAPVCLTTSFQKKKISTLHRLRGAPRFFTKNVIWEDLPSGYDPCTEEYVETYFNREDVQKAIHANLTKLSYPYTPCSNVITKWNDSPDTVLPTLQKLLNAGLRVWVFSGDTDGRVPVTSTRYSINAMGLTVKEGWRAWFLDNKQVGGWVESYDQGLTFLTVRGAGHQVPMFAPHQSLLLFSHFLKGTSLPSSI</sequence>
<dbReference type="GO" id="GO:0005773">
    <property type="term" value="C:vacuole"/>
    <property type="evidence" value="ECO:0007669"/>
    <property type="project" value="TreeGrafter"/>
</dbReference>
<dbReference type="PRINTS" id="PR00724">
    <property type="entry name" value="CRBOXYPTASEC"/>
</dbReference>
<evidence type="ECO:0000256" key="4">
    <source>
        <dbReference type="ARBA" id="ARBA00022645"/>
    </source>
</evidence>
<keyword evidence="5 10" id="KW-0645">Protease</keyword>
<dbReference type="Gene3D" id="3.40.50.11320">
    <property type="match status" value="1"/>
</dbReference>
<dbReference type="SUPFAM" id="SSF53474">
    <property type="entry name" value="alpha/beta-Hydrolases"/>
    <property type="match status" value="1"/>
</dbReference>
<proteinExistence type="inferred from homology"/>